<feature type="transmembrane region" description="Helical" evidence="1">
    <location>
        <begin position="171"/>
        <end position="188"/>
    </location>
</feature>
<organism evidence="2">
    <name type="scientific">Rhodothermus marinus</name>
    <name type="common">Rhodothermus obamensis</name>
    <dbReference type="NCBI Taxonomy" id="29549"/>
    <lineage>
        <taxon>Bacteria</taxon>
        <taxon>Pseudomonadati</taxon>
        <taxon>Rhodothermota</taxon>
        <taxon>Rhodothermia</taxon>
        <taxon>Rhodothermales</taxon>
        <taxon>Rhodothermaceae</taxon>
        <taxon>Rhodothermus</taxon>
    </lineage>
</organism>
<feature type="transmembrane region" description="Helical" evidence="1">
    <location>
        <begin position="375"/>
        <end position="396"/>
    </location>
</feature>
<gene>
    <name evidence="2" type="ORF">ENO59_02315</name>
</gene>
<dbReference type="AlphaFoldDB" id="A0A7V2AZ73"/>
<feature type="transmembrane region" description="Helical" evidence="1">
    <location>
        <begin position="402"/>
        <end position="419"/>
    </location>
</feature>
<name>A0A7V2AZ73_RHOMR</name>
<evidence type="ECO:0000256" key="1">
    <source>
        <dbReference type="SAM" id="Phobius"/>
    </source>
</evidence>
<sequence length="424" mass="48696">MQSIINYQVKSCQHKSYFIVDAAILFAAVLHLQAGDWLSPQFRYIGDALMMLLLLASLGLNKKHTYTTKGLIQAGWIFLIINLAYIAYSFVLWGELIYIIRLARQPLLSAVYLIIIFRFINTSLHSPKNDWLFWSLLLFLTINTILASFGVVTPLYSERAVVFQNLPVEKVFIKGSVAAYLLPIILSSFKLKRHLVLGTILGIIYILFIALYIIRFRYWFIIMFVGFGLVILIAWLNKRSVINKLKTFVILFLIFIISIIIFMQTSIYSYVINWLSSGVNDIVSQQGTFLYRLERDISRINYQLGDQIIHILFGYGFVHKDSRAVNILGFSSETNDVGFVQFMITYGVVGTFIYFAVWIRALLTLYRASRLQNSLPYGSAAVIGLIMIFSLFSSNFLLWETFFIPCFIAIRLLISRGLINNRVS</sequence>
<feature type="transmembrane region" description="Helical" evidence="1">
    <location>
        <begin position="219"/>
        <end position="236"/>
    </location>
</feature>
<keyword evidence="1" id="KW-0812">Transmembrane</keyword>
<comment type="caution">
    <text evidence="2">The sequence shown here is derived from an EMBL/GenBank/DDBJ whole genome shotgun (WGS) entry which is preliminary data.</text>
</comment>
<dbReference type="EMBL" id="DSGB01000003">
    <property type="protein sequence ID" value="HER95341.1"/>
    <property type="molecule type" value="Genomic_DNA"/>
</dbReference>
<feature type="transmembrane region" description="Helical" evidence="1">
    <location>
        <begin position="16"/>
        <end position="35"/>
    </location>
</feature>
<feature type="transmembrane region" description="Helical" evidence="1">
    <location>
        <begin position="131"/>
        <end position="151"/>
    </location>
</feature>
<feature type="transmembrane region" description="Helical" evidence="1">
    <location>
        <begin position="339"/>
        <end position="363"/>
    </location>
</feature>
<evidence type="ECO:0008006" key="3">
    <source>
        <dbReference type="Google" id="ProtNLM"/>
    </source>
</evidence>
<proteinExistence type="predicted"/>
<feature type="transmembrane region" description="Helical" evidence="1">
    <location>
        <begin position="195"/>
        <end position="213"/>
    </location>
</feature>
<evidence type="ECO:0000313" key="2">
    <source>
        <dbReference type="EMBL" id="HER95341.1"/>
    </source>
</evidence>
<feature type="transmembrane region" description="Helical" evidence="1">
    <location>
        <begin position="248"/>
        <end position="271"/>
    </location>
</feature>
<feature type="transmembrane region" description="Helical" evidence="1">
    <location>
        <begin position="97"/>
        <end position="119"/>
    </location>
</feature>
<keyword evidence="1" id="KW-1133">Transmembrane helix</keyword>
<protein>
    <recommendedName>
        <fullName evidence="3">O-antigen ligase domain-containing protein</fullName>
    </recommendedName>
</protein>
<feature type="transmembrane region" description="Helical" evidence="1">
    <location>
        <begin position="72"/>
        <end position="91"/>
    </location>
</feature>
<keyword evidence="1" id="KW-0472">Membrane</keyword>
<accession>A0A7V2AZ73</accession>
<feature type="transmembrane region" description="Helical" evidence="1">
    <location>
        <begin position="41"/>
        <end position="60"/>
    </location>
</feature>
<reference evidence="2" key="1">
    <citation type="journal article" date="2020" name="mSystems">
        <title>Genome- and Community-Level Interaction Insights into Carbon Utilization and Element Cycling Functions of Hydrothermarchaeota in Hydrothermal Sediment.</title>
        <authorList>
            <person name="Zhou Z."/>
            <person name="Liu Y."/>
            <person name="Xu W."/>
            <person name="Pan J."/>
            <person name="Luo Z.H."/>
            <person name="Li M."/>
        </authorList>
    </citation>
    <scope>NUCLEOTIDE SEQUENCE [LARGE SCALE GENOMIC DNA]</scope>
    <source>
        <strain evidence="2">SpSt-143</strain>
    </source>
</reference>